<proteinExistence type="predicted"/>
<dbReference type="InterPro" id="IPR029045">
    <property type="entry name" value="ClpP/crotonase-like_dom_sf"/>
</dbReference>
<reference evidence="1 2" key="1">
    <citation type="submission" date="2024-08" db="EMBL/GenBank/DDBJ databases">
        <title>Clostridium lapicellarii sp. nov., and Clostridium renhuaiense sp. nov., two species isolated from the mud in a fermentation cellar used for producing sauce-flavour Chinese liquors.</title>
        <authorList>
            <person name="Yang F."/>
            <person name="Wang H."/>
            <person name="Chen L.Q."/>
            <person name="Zhou N."/>
            <person name="Lu J.J."/>
            <person name="Pu X.X."/>
            <person name="Wan B."/>
            <person name="Wang L."/>
            <person name="Liu S.J."/>
        </authorList>
    </citation>
    <scope>NUCLEOTIDE SEQUENCE [LARGE SCALE GENOMIC DNA]</scope>
    <source>
        <strain evidence="1 2">MT-5</strain>
    </source>
</reference>
<dbReference type="PANTHER" id="PTHR43842">
    <property type="entry name" value="PROPIONYL-COA CARBOXYLASE BETA CHAIN"/>
    <property type="match status" value="1"/>
</dbReference>
<accession>A0ABV4BQS4</accession>
<name>A0ABV4BQS4_9CLOT</name>
<sequence length="544" mass="60206">MLLKDSFIELKGRERAKIIFDNGTFRELLGPYDYMESTHLEIQDVVPESDDGVIVARGKINGQESLVISIEGTFLKGGIGEVSGAKFSGALNIALKENKRGNKIIPIIMFDNGEVRLQEANYGLMAVSEIQSAVVALRKYVPVIGVIPGSRGNSGSMAVTAALCSILIMTKHGKYFMNEPAEIEERVGVNEFNSRNKSLIWSTIGGKARYDQGFCDYLAHDDIESIRNNIIKAMVSDGNKDLRSRKQKYYLDKIDNIDSAQKVDVKQIKNPVSRGRIWFEKLSGNNGTDVVDDSVLSTIASFDGDKVYVISVVPNSNNRFKGAKDGEIGLYEGWTIAERIRWIVEKDKHKPRNKKTPIIAVVDVPGQAYGYDEELFGIFQSCASAVDAYATAREEGHPVISLIAGKAVSAAFLSHGYQANRIIAFDDPKVFVHVMEKDCYAKSLKKDIEYVDKMSKKVLGISYDIKSYGKLGSLSNIIKGINVDDPADEEVEKVKEIIKVNIDDIRNSSSTELGAGVRSKSVQNGRYASIEAVKMLQKEWKSIQ</sequence>
<dbReference type="Proteomes" id="UP001564657">
    <property type="component" value="Unassembled WGS sequence"/>
</dbReference>
<keyword evidence="2" id="KW-1185">Reference proteome</keyword>
<dbReference type="InterPro" id="IPR017556">
    <property type="entry name" value="Malonate_beta"/>
</dbReference>
<comment type="caution">
    <text evidence="1">The sequence shown here is derived from an EMBL/GenBank/DDBJ whole genome shotgun (WGS) entry which is preliminary data.</text>
</comment>
<evidence type="ECO:0000313" key="1">
    <source>
        <dbReference type="EMBL" id="MEY8000577.1"/>
    </source>
</evidence>
<evidence type="ECO:0000313" key="2">
    <source>
        <dbReference type="Proteomes" id="UP001564657"/>
    </source>
</evidence>
<organism evidence="1 2">
    <name type="scientific">Clostridium moutaii</name>
    <dbReference type="NCBI Taxonomy" id="3240932"/>
    <lineage>
        <taxon>Bacteria</taxon>
        <taxon>Bacillati</taxon>
        <taxon>Bacillota</taxon>
        <taxon>Clostridia</taxon>
        <taxon>Eubacteriales</taxon>
        <taxon>Clostridiaceae</taxon>
        <taxon>Clostridium</taxon>
    </lineage>
</organism>
<dbReference type="RefSeq" id="WP_369704471.1">
    <property type="nucleotide sequence ID" value="NZ_JBGEWD010000009.1"/>
</dbReference>
<dbReference type="EC" id="4.1.1.88" evidence="1"/>
<dbReference type="SUPFAM" id="SSF52096">
    <property type="entry name" value="ClpP/crotonase"/>
    <property type="match status" value="2"/>
</dbReference>
<dbReference type="EMBL" id="JBGEWD010000009">
    <property type="protein sequence ID" value="MEY8000577.1"/>
    <property type="molecule type" value="Genomic_DNA"/>
</dbReference>
<keyword evidence="1" id="KW-0456">Lyase</keyword>
<protein>
    <submittedName>
        <fullName evidence="1">Biotin-independent malonate decarboxylase subunit beta</fullName>
        <ecNumber evidence="1">4.1.1.88</ecNumber>
    </submittedName>
</protein>
<dbReference type="NCBIfam" id="NF005530">
    <property type="entry name" value="PRK07189.1"/>
    <property type="match status" value="1"/>
</dbReference>
<dbReference type="InterPro" id="IPR051047">
    <property type="entry name" value="AccD/PCCB"/>
</dbReference>
<gene>
    <name evidence="1" type="ORF">AB8U03_10280</name>
</gene>
<dbReference type="Pfam" id="PF06833">
    <property type="entry name" value="MdcE"/>
    <property type="match status" value="1"/>
</dbReference>
<dbReference type="NCBIfam" id="TIGR03133">
    <property type="entry name" value="malonate_beta"/>
    <property type="match status" value="1"/>
</dbReference>
<dbReference type="Gene3D" id="3.90.226.10">
    <property type="entry name" value="2-enoyl-CoA Hydratase, Chain A, domain 1"/>
    <property type="match status" value="2"/>
</dbReference>
<dbReference type="PANTHER" id="PTHR43842:SF2">
    <property type="entry name" value="PROPIONYL-COA CARBOXYLASE BETA CHAIN, MITOCHONDRIAL"/>
    <property type="match status" value="1"/>
</dbReference>
<dbReference type="GO" id="GO:0016829">
    <property type="term" value="F:lyase activity"/>
    <property type="evidence" value="ECO:0007669"/>
    <property type="project" value="UniProtKB-KW"/>
</dbReference>